<accession>A0AAQ3UJY8</accession>
<dbReference type="AlphaFoldDB" id="A0AAQ3UJY8"/>
<name>A0AAQ3UJY8_PASNO</name>
<reference evidence="1 2" key="1">
    <citation type="submission" date="2024-02" db="EMBL/GenBank/DDBJ databases">
        <title>High-quality chromosome-scale genome assembly of Pensacola bahiagrass (Paspalum notatum Flugge var. saurae).</title>
        <authorList>
            <person name="Vega J.M."/>
            <person name="Podio M."/>
            <person name="Orjuela J."/>
            <person name="Siena L.A."/>
            <person name="Pessino S.C."/>
            <person name="Combes M.C."/>
            <person name="Mariac C."/>
            <person name="Albertini E."/>
            <person name="Pupilli F."/>
            <person name="Ortiz J.P.A."/>
            <person name="Leblanc O."/>
        </authorList>
    </citation>
    <scope>NUCLEOTIDE SEQUENCE [LARGE SCALE GENOMIC DNA]</scope>
    <source>
        <strain evidence="1">R1</strain>
        <tissue evidence="1">Leaf</tissue>
    </source>
</reference>
<gene>
    <name evidence="1" type="ORF">U9M48_037549</name>
</gene>
<protein>
    <submittedName>
        <fullName evidence="1">Uncharacterized protein</fullName>
    </submittedName>
</protein>
<evidence type="ECO:0000313" key="2">
    <source>
        <dbReference type="Proteomes" id="UP001341281"/>
    </source>
</evidence>
<keyword evidence="2" id="KW-1185">Reference proteome</keyword>
<dbReference type="EMBL" id="CP144752">
    <property type="protein sequence ID" value="WVZ91367.1"/>
    <property type="molecule type" value="Genomic_DNA"/>
</dbReference>
<proteinExistence type="predicted"/>
<dbReference type="Proteomes" id="UP001341281">
    <property type="component" value="Chromosome 08"/>
</dbReference>
<sequence length="116" mass="12978">MERRCGGRRGASLGERWEAEARCEGGPWVLGELCSVPSCRREASSRPRFKGIQIHFPRGHLVDIVAACSSQAVMAEQAEKIESNILLSEAWVISVDSYSIVPYKKPVWFFSDCSLF</sequence>
<evidence type="ECO:0000313" key="1">
    <source>
        <dbReference type="EMBL" id="WVZ91367.1"/>
    </source>
</evidence>
<organism evidence="1 2">
    <name type="scientific">Paspalum notatum var. saurae</name>
    <dbReference type="NCBI Taxonomy" id="547442"/>
    <lineage>
        <taxon>Eukaryota</taxon>
        <taxon>Viridiplantae</taxon>
        <taxon>Streptophyta</taxon>
        <taxon>Embryophyta</taxon>
        <taxon>Tracheophyta</taxon>
        <taxon>Spermatophyta</taxon>
        <taxon>Magnoliopsida</taxon>
        <taxon>Liliopsida</taxon>
        <taxon>Poales</taxon>
        <taxon>Poaceae</taxon>
        <taxon>PACMAD clade</taxon>
        <taxon>Panicoideae</taxon>
        <taxon>Andropogonodae</taxon>
        <taxon>Paspaleae</taxon>
        <taxon>Paspalinae</taxon>
        <taxon>Paspalum</taxon>
    </lineage>
</organism>